<accession>A0A7J7J1V6</accession>
<keyword evidence="1" id="KW-0812">Transmembrane</keyword>
<sequence length="72" mass="8274">MGVAFYVKSPNLIEDIGIVEEDWESKNGSAIYEYVEQKYEQTAYNCWVAAAFYVITLILSSITCYLNSKQVY</sequence>
<dbReference type="Proteomes" id="UP000593567">
    <property type="component" value="Unassembled WGS sequence"/>
</dbReference>
<keyword evidence="1" id="KW-0472">Membrane</keyword>
<gene>
    <name evidence="3" type="ORF">EB796_004244</name>
    <name evidence="2" type="ORF">EB796_021612</name>
</gene>
<organism evidence="2 4">
    <name type="scientific">Bugula neritina</name>
    <name type="common">Brown bryozoan</name>
    <name type="synonym">Sertularia neritina</name>
    <dbReference type="NCBI Taxonomy" id="10212"/>
    <lineage>
        <taxon>Eukaryota</taxon>
        <taxon>Metazoa</taxon>
        <taxon>Spiralia</taxon>
        <taxon>Lophotrochozoa</taxon>
        <taxon>Bryozoa</taxon>
        <taxon>Gymnolaemata</taxon>
        <taxon>Cheilostomatida</taxon>
        <taxon>Flustrina</taxon>
        <taxon>Buguloidea</taxon>
        <taxon>Bugulidae</taxon>
        <taxon>Bugula</taxon>
    </lineage>
</organism>
<evidence type="ECO:0000256" key="1">
    <source>
        <dbReference type="SAM" id="Phobius"/>
    </source>
</evidence>
<keyword evidence="4" id="KW-1185">Reference proteome</keyword>
<protein>
    <submittedName>
        <fullName evidence="2">RNASEK</fullName>
    </submittedName>
</protein>
<reference evidence="2 4" key="2">
    <citation type="submission" date="2020-06" db="EMBL/GenBank/DDBJ databases">
        <title>Draft genome of Bugula neritina, a colonial animal packing powerful symbionts and potential medicines.</title>
        <authorList>
            <person name="Rayko M."/>
        </authorList>
    </citation>
    <scope>NUCLEOTIDE SEQUENCE [LARGE SCALE GENOMIC DNA]</scope>
    <source>
        <strain evidence="2">Kwan_BN1</strain>
    </source>
</reference>
<dbReference type="AlphaFoldDB" id="A0A7J7J1V6"/>
<evidence type="ECO:0000313" key="3">
    <source>
        <dbReference type="EMBL" id="KAF6037453.1"/>
    </source>
</evidence>
<evidence type="ECO:0000313" key="2">
    <source>
        <dbReference type="EMBL" id="KAF6020065.1"/>
    </source>
</evidence>
<keyword evidence="1" id="KW-1133">Transmembrane helix</keyword>
<dbReference type="OrthoDB" id="67317at2759"/>
<evidence type="ECO:0000313" key="4">
    <source>
        <dbReference type="Proteomes" id="UP000593567"/>
    </source>
</evidence>
<feature type="transmembrane region" description="Helical" evidence="1">
    <location>
        <begin position="47"/>
        <end position="66"/>
    </location>
</feature>
<dbReference type="EMBL" id="VXIV02003194">
    <property type="protein sequence ID" value="KAF6020065.1"/>
    <property type="molecule type" value="Genomic_DNA"/>
</dbReference>
<name>A0A7J7J1V6_BUGNE</name>
<reference evidence="2 4" key="1">
    <citation type="submission" date="2019-09" db="EMBL/GenBank/DDBJ databases">
        <authorList>
            <person name="Raiko M."/>
            <person name="Komissarov A."/>
            <person name="Rhodes A."/>
            <person name="Kliver S."/>
            <person name="Lim-Fong G."/>
            <person name="Kwan J."/>
            <person name="O'Brien S.J."/>
            <person name="Lopez J.V."/>
        </authorList>
    </citation>
    <scope>NUCLEOTIDE SEQUENCE [LARGE SCALE GENOMIC DNA]</scope>
    <source>
        <strain evidence="2">Kwan_BN1</strain>
    </source>
</reference>
<proteinExistence type="predicted"/>
<dbReference type="EMBL" id="VXIV02000570">
    <property type="protein sequence ID" value="KAF6037453.1"/>
    <property type="molecule type" value="Genomic_DNA"/>
</dbReference>
<comment type="caution">
    <text evidence="2">The sequence shown here is derived from an EMBL/GenBank/DDBJ whole genome shotgun (WGS) entry which is preliminary data.</text>
</comment>